<dbReference type="SUPFAM" id="SSF53955">
    <property type="entry name" value="Lysozyme-like"/>
    <property type="match status" value="1"/>
</dbReference>
<sequence>MKLQKVNAGRRLDTGAGTMPRISNSPMLAQGINRAVDAVADFSTLYEKQQAKLMGFKAQQGFVKLGNNLNMSMLQAEQTMPSDGGKFADERLADFGEQSKKFLDTLPPAMQAAYAPKLEALRGDVAEKASRKQFARRNQFYIDGISDMADRLKNGVLQNPDSYEETESLLASSINQTGLPDWKKSEALKNVRKVLRGQALQGLALAGRVEDARTLAKQWDAEDTTIGNGSVTATELPGEAQRLLSVISAPGIEGADYNTLYGGGSFDGYGDHPRKSIPIDSGRNAGKTSSAAGRYQFLAGTWDEAAKALGLKDFSPENQDRAAWWLAQRDYKARTGGDLLADLEAGAYDKVRAGLGGSGNDTTWEGLQKISDASFANAMNAASAVGAGDGGQIVTDGVGLHKAEGAPVLADPASGMGQWGQLTEKAISAADSQKTKEGLTRFNALDLKVANGDVVSLEDINADKVMTENQKATLIRRVKADTKKQIALNATAERLKTNPESFNPFLSEDQKAIDDLYKYQTKASGGMSSSDEETRKASMAFVLSLADQQGIVPKGAIAEMRQMLVSDDASKVRNGLEIAAFIAKDHAVELKARDGGSPLAQAGREYDYYVNHLGMTPEKATARYMQRLTPEFQRERDRREKLLNGKTGYLATLGKKEVASAFGGFFGNPDVGFTEGQRLSIESDYKDAVTEHFLDTGDWELSQYLAKQDLVGPTGLYGVTEINGSKAVMRFPPEKVYAQFIAHGGSIEEVAEQAASDASEVFGTDIKREDIGFVVDSEAEAEIRAGKPKYRLVVRLKGKDGQDYIQTTPAYFQFDEKAALEKRRQNRREALKEDPQENEDDLIGREKSLDRYLDGPIALPTEAIEDLPSGPAERGASRNRHERRQKQLDRADAKRLEKEAKRLEEDEKRARLLSEYEQRRKQ</sequence>
<dbReference type="STRING" id="655353.SAMN04488056_1033"/>
<evidence type="ECO:0000313" key="3">
    <source>
        <dbReference type="Proteomes" id="UP000199236"/>
    </source>
</evidence>
<evidence type="ECO:0000256" key="1">
    <source>
        <dbReference type="SAM" id="MobiDB-lite"/>
    </source>
</evidence>
<dbReference type="RefSeq" id="WP_210186682.1">
    <property type="nucleotide sequence ID" value="NZ_FOVR01000003.1"/>
</dbReference>
<gene>
    <name evidence="2" type="ORF">SAMN04488056_1033</name>
</gene>
<dbReference type="Gene3D" id="1.10.530.10">
    <property type="match status" value="1"/>
</dbReference>
<dbReference type="InterPro" id="IPR023346">
    <property type="entry name" value="Lysozyme-like_dom_sf"/>
</dbReference>
<feature type="region of interest" description="Disordered" evidence="1">
    <location>
        <begin position="1"/>
        <end position="21"/>
    </location>
</feature>
<dbReference type="AlphaFoldDB" id="A0A1I5E307"/>
<reference evidence="2 3" key="1">
    <citation type="submission" date="2016-10" db="EMBL/GenBank/DDBJ databases">
        <authorList>
            <person name="de Groot N.N."/>
        </authorList>
    </citation>
    <scope>NUCLEOTIDE SEQUENCE [LARGE SCALE GENOMIC DNA]</scope>
    <source>
        <strain evidence="2 3">CGMCC 1.9157</strain>
    </source>
</reference>
<dbReference type="EMBL" id="FOVR01000003">
    <property type="protein sequence ID" value="SFO05862.1"/>
    <property type="molecule type" value="Genomic_DNA"/>
</dbReference>
<keyword evidence="3" id="KW-1185">Reference proteome</keyword>
<proteinExistence type="predicted"/>
<name>A0A1I5E307_9HYPH</name>
<accession>A0A1I5E307</accession>
<feature type="compositionally biased region" description="Basic and acidic residues" evidence="1">
    <location>
        <begin position="885"/>
        <end position="922"/>
    </location>
</feature>
<evidence type="ECO:0000313" key="2">
    <source>
        <dbReference type="EMBL" id="SFO05862.1"/>
    </source>
</evidence>
<protein>
    <submittedName>
        <fullName evidence="2">Phage lysozyme</fullName>
    </submittedName>
</protein>
<feature type="region of interest" description="Disordered" evidence="1">
    <location>
        <begin position="826"/>
        <end position="846"/>
    </location>
</feature>
<organism evidence="2 3">
    <name type="scientific">Cohaesibacter marisflavi</name>
    <dbReference type="NCBI Taxonomy" id="655353"/>
    <lineage>
        <taxon>Bacteria</taxon>
        <taxon>Pseudomonadati</taxon>
        <taxon>Pseudomonadota</taxon>
        <taxon>Alphaproteobacteria</taxon>
        <taxon>Hyphomicrobiales</taxon>
        <taxon>Cohaesibacteraceae</taxon>
    </lineage>
</organism>
<feature type="compositionally biased region" description="Basic and acidic residues" evidence="1">
    <location>
        <begin position="826"/>
        <end position="835"/>
    </location>
</feature>
<dbReference type="Proteomes" id="UP000199236">
    <property type="component" value="Unassembled WGS sequence"/>
</dbReference>
<feature type="region of interest" description="Disordered" evidence="1">
    <location>
        <begin position="860"/>
        <end position="922"/>
    </location>
</feature>